<keyword evidence="5 6" id="KW-0472">Membrane</keyword>
<evidence type="ECO:0000259" key="7">
    <source>
        <dbReference type="Pfam" id="PF12698"/>
    </source>
</evidence>
<name>A0A0V8JBF6_9BACL</name>
<dbReference type="RefSeq" id="WP_061967568.1">
    <property type="nucleotide sequence ID" value="NZ_FMAV01000001.1"/>
</dbReference>
<dbReference type="InterPro" id="IPR013525">
    <property type="entry name" value="ABC2_TM"/>
</dbReference>
<keyword evidence="3 6" id="KW-0812">Transmembrane</keyword>
<comment type="subcellular location">
    <subcellularLocation>
        <location evidence="1">Cell membrane</location>
        <topology evidence="1">Multi-pass membrane protein</topology>
    </subcellularLocation>
</comment>
<feature type="transmembrane region" description="Helical" evidence="6">
    <location>
        <begin position="267"/>
        <end position="287"/>
    </location>
</feature>
<feature type="transmembrane region" description="Helical" evidence="6">
    <location>
        <begin position="20"/>
        <end position="38"/>
    </location>
</feature>
<sequence>MKKFAAIYKFHLKENLKSKAFKISTTIIFVAILAFFAYSNWANQNDSGNKDTIAVINKTESNINVKALNKTLDETKLGSAQKDEEEKFRKKVEKGDLDGLLLVREQKGVPALTYIYKNFPNNEAVPVVSQALQQSYIADTIAKNKINPKTATSLLSTVQVKEEVLKDTSNTFGIVYVFVFFMYLFIIAFGQMIATAVAAEKSSRVMEIMIPKVKPILMMYAKIAAILTGAIVQLAIIAAAGLIAYAIGWLDTNELSIFGSGIDLSNLTPGVIAAFITYFILGYLLYAMMYAAVGSMVSRTEDLGASQFPIIMLIMGAFFIGMRSLFDPSTTLVVVSSYIPFFSPIVTFSRIVAGEAGTLEVIITIAILLISLLFINRLAGRIYVHGVMHYGGKVKFKDMILLAKGK</sequence>
<dbReference type="AlphaFoldDB" id="A0A0V8JBF6"/>
<reference evidence="8 9" key="1">
    <citation type="journal article" date="2014" name="Antonie Van Leeuwenhoek">
        <title>Fictibacillus enclensis sp. nov., isolated from marine sediment.</title>
        <authorList>
            <person name="Dastager S.G."/>
            <person name="Mawlankar R."/>
            <person name="Srinivasan K."/>
            <person name="Tang S.K."/>
            <person name="Lee J.C."/>
            <person name="Ramana V.V."/>
            <person name="Shouche Y.S."/>
        </authorList>
    </citation>
    <scope>NUCLEOTIDE SEQUENCE [LARGE SCALE GENOMIC DNA]</scope>
    <source>
        <strain evidence="8 9">NIO-1003</strain>
    </source>
</reference>
<gene>
    <name evidence="8" type="ORF">AS030_01420</name>
</gene>
<dbReference type="InterPro" id="IPR051449">
    <property type="entry name" value="ABC-2_transporter_component"/>
</dbReference>
<dbReference type="OrthoDB" id="9768837at2"/>
<feature type="transmembrane region" description="Helical" evidence="6">
    <location>
        <begin position="174"/>
        <end position="199"/>
    </location>
</feature>
<evidence type="ECO:0000256" key="1">
    <source>
        <dbReference type="ARBA" id="ARBA00004651"/>
    </source>
</evidence>
<evidence type="ECO:0000256" key="6">
    <source>
        <dbReference type="SAM" id="Phobius"/>
    </source>
</evidence>
<dbReference type="PANTHER" id="PTHR30294:SF29">
    <property type="entry name" value="MULTIDRUG ABC TRANSPORTER PERMEASE YBHS-RELATED"/>
    <property type="match status" value="1"/>
</dbReference>
<keyword evidence="9" id="KW-1185">Reference proteome</keyword>
<dbReference type="EMBL" id="LNQN01000001">
    <property type="protein sequence ID" value="KSU84250.1"/>
    <property type="molecule type" value="Genomic_DNA"/>
</dbReference>
<comment type="caution">
    <text evidence="8">The sequence shown here is derived from an EMBL/GenBank/DDBJ whole genome shotgun (WGS) entry which is preliminary data.</text>
</comment>
<feature type="transmembrane region" description="Helical" evidence="6">
    <location>
        <begin position="308"/>
        <end position="326"/>
    </location>
</feature>
<feature type="transmembrane region" description="Helical" evidence="6">
    <location>
        <begin position="332"/>
        <end position="352"/>
    </location>
</feature>
<evidence type="ECO:0000256" key="3">
    <source>
        <dbReference type="ARBA" id="ARBA00022692"/>
    </source>
</evidence>
<dbReference type="PANTHER" id="PTHR30294">
    <property type="entry name" value="MEMBRANE COMPONENT OF ABC TRANSPORTER YHHJ-RELATED"/>
    <property type="match status" value="1"/>
</dbReference>
<dbReference type="GO" id="GO:0140359">
    <property type="term" value="F:ABC-type transporter activity"/>
    <property type="evidence" value="ECO:0007669"/>
    <property type="project" value="InterPro"/>
</dbReference>
<feature type="domain" description="ABC-2 type transporter transmembrane" evidence="7">
    <location>
        <begin position="24"/>
        <end position="375"/>
    </location>
</feature>
<organism evidence="8 9">
    <name type="scientific">Fictibacillus enclensis</name>
    <dbReference type="NCBI Taxonomy" id="1017270"/>
    <lineage>
        <taxon>Bacteria</taxon>
        <taxon>Bacillati</taxon>
        <taxon>Bacillota</taxon>
        <taxon>Bacilli</taxon>
        <taxon>Bacillales</taxon>
        <taxon>Fictibacillaceae</taxon>
        <taxon>Fictibacillus</taxon>
    </lineage>
</organism>
<keyword evidence="2" id="KW-1003">Cell membrane</keyword>
<evidence type="ECO:0000313" key="8">
    <source>
        <dbReference type="EMBL" id="KSU84250.1"/>
    </source>
</evidence>
<evidence type="ECO:0000256" key="5">
    <source>
        <dbReference type="ARBA" id="ARBA00023136"/>
    </source>
</evidence>
<dbReference type="Pfam" id="PF12698">
    <property type="entry name" value="ABC2_membrane_3"/>
    <property type="match status" value="1"/>
</dbReference>
<feature type="transmembrane region" description="Helical" evidence="6">
    <location>
        <begin position="220"/>
        <end position="247"/>
    </location>
</feature>
<dbReference type="Proteomes" id="UP000054099">
    <property type="component" value="Unassembled WGS sequence"/>
</dbReference>
<proteinExistence type="predicted"/>
<feature type="transmembrane region" description="Helical" evidence="6">
    <location>
        <begin position="359"/>
        <end position="379"/>
    </location>
</feature>
<dbReference type="GO" id="GO:0005886">
    <property type="term" value="C:plasma membrane"/>
    <property type="evidence" value="ECO:0007669"/>
    <property type="project" value="UniProtKB-SubCell"/>
</dbReference>
<keyword evidence="4 6" id="KW-1133">Transmembrane helix</keyword>
<evidence type="ECO:0000313" key="9">
    <source>
        <dbReference type="Proteomes" id="UP000054099"/>
    </source>
</evidence>
<evidence type="ECO:0000256" key="2">
    <source>
        <dbReference type="ARBA" id="ARBA00022475"/>
    </source>
</evidence>
<evidence type="ECO:0000256" key="4">
    <source>
        <dbReference type="ARBA" id="ARBA00022989"/>
    </source>
</evidence>
<accession>A0A0V8JBF6</accession>
<protein>
    <submittedName>
        <fullName evidence="8">Sodium export permease</fullName>
    </submittedName>
</protein>